<comment type="similarity">
    <text evidence="1 10">Belongs to the Arg-specific ADP-ribosyltransferase family.</text>
</comment>
<protein>
    <recommendedName>
        <fullName evidence="10">NAD(P)(+)--arginine ADP-ribosyltransferase</fullName>
        <ecNumber evidence="10">2.4.2.31</ecNumber>
    </recommendedName>
    <alternativeName>
        <fullName evidence="10">Mono(ADP-ribosyl)transferase</fullName>
    </alternativeName>
</protein>
<dbReference type="GO" id="GO:0016779">
    <property type="term" value="F:nucleotidyltransferase activity"/>
    <property type="evidence" value="ECO:0007669"/>
    <property type="project" value="UniProtKB-KW"/>
</dbReference>
<dbReference type="EMBL" id="OW240924">
    <property type="protein sequence ID" value="CAH2327094.1"/>
    <property type="molecule type" value="Genomic_DNA"/>
</dbReference>
<evidence type="ECO:0000256" key="8">
    <source>
        <dbReference type="ARBA" id="ARBA00023157"/>
    </source>
</evidence>
<dbReference type="EC" id="2.4.2.31" evidence="10"/>
<feature type="chain" id="PRO_5041783391" description="NAD(P)(+)--arginine ADP-ribosyltransferase" evidence="10">
    <location>
        <begin position="31"/>
        <end position="1083"/>
    </location>
</feature>
<feature type="domain" description="Ig-like" evidence="13">
    <location>
        <begin position="488"/>
        <end position="571"/>
    </location>
</feature>
<evidence type="ECO:0000256" key="10">
    <source>
        <dbReference type="RuleBase" id="RU361228"/>
    </source>
</evidence>
<keyword evidence="15" id="KW-1185">Reference proteome</keyword>
<gene>
    <name evidence="14" type="ORF">PECUL_23A011190</name>
</gene>
<organism evidence="14 15">
    <name type="scientific">Pelobates cultripes</name>
    <name type="common">Western spadefoot toad</name>
    <dbReference type="NCBI Taxonomy" id="61616"/>
    <lineage>
        <taxon>Eukaryota</taxon>
        <taxon>Metazoa</taxon>
        <taxon>Chordata</taxon>
        <taxon>Craniata</taxon>
        <taxon>Vertebrata</taxon>
        <taxon>Euteleostomi</taxon>
        <taxon>Amphibia</taxon>
        <taxon>Batrachia</taxon>
        <taxon>Anura</taxon>
        <taxon>Pelobatoidea</taxon>
        <taxon>Pelobatidae</taxon>
        <taxon>Pelobates</taxon>
    </lineage>
</organism>
<evidence type="ECO:0000256" key="2">
    <source>
        <dbReference type="ARBA" id="ARBA00022676"/>
    </source>
</evidence>
<keyword evidence="12" id="KW-0472">Membrane</keyword>
<dbReference type="InterPro" id="IPR007110">
    <property type="entry name" value="Ig-like_dom"/>
</dbReference>
<dbReference type="InterPro" id="IPR050488">
    <property type="entry name" value="Ig_Fc_receptor"/>
</dbReference>
<evidence type="ECO:0000256" key="7">
    <source>
        <dbReference type="ARBA" id="ARBA00023027"/>
    </source>
</evidence>
<evidence type="ECO:0000256" key="1">
    <source>
        <dbReference type="ARBA" id="ARBA00009558"/>
    </source>
</evidence>
<comment type="catalytic activity">
    <reaction evidence="9 10">
        <text>L-arginyl-[protein] + NAD(+) = N(omega)-(ADP-D-ribosyl)-L-arginyl-[protein] + nicotinamide + H(+)</text>
        <dbReference type="Rhea" id="RHEA:19149"/>
        <dbReference type="Rhea" id="RHEA-COMP:10532"/>
        <dbReference type="Rhea" id="RHEA-COMP:15087"/>
        <dbReference type="ChEBI" id="CHEBI:15378"/>
        <dbReference type="ChEBI" id="CHEBI:17154"/>
        <dbReference type="ChEBI" id="CHEBI:29965"/>
        <dbReference type="ChEBI" id="CHEBI:57540"/>
        <dbReference type="ChEBI" id="CHEBI:142554"/>
        <dbReference type="EC" id="2.4.2.31"/>
    </reaction>
</comment>
<dbReference type="SUPFAM" id="SSF48726">
    <property type="entry name" value="Immunoglobulin"/>
    <property type="match status" value="5"/>
</dbReference>
<dbReference type="PROSITE" id="PS01291">
    <property type="entry name" value="ART"/>
    <property type="match status" value="1"/>
</dbReference>
<dbReference type="GO" id="GO:0106274">
    <property type="term" value="F:NAD+-protein-arginine ADP-ribosyltransferase activity"/>
    <property type="evidence" value="ECO:0007669"/>
    <property type="project" value="UniProtKB-EC"/>
</dbReference>
<dbReference type="InterPro" id="IPR003599">
    <property type="entry name" value="Ig_sub"/>
</dbReference>
<dbReference type="Gene3D" id="3.90.176.10">
    <property type="entry name" value="Toxin ADP-ribosyltransferase, Chain A, domain 1"/>
    <property type="match status" value="1"/>
</dbReference>
<keyword evidence="7 10" id="KW-0520">NAD</keyword>
<feature type="domain" description="Ig-like" evidence="13">
    <location>
        <begin position="582"/>
        <end position="668"/>
    </location>
</feature>
<feature type="signal peptide" evidence="10">
    <location>
        <begin position="1"/>
        <end position="30"/>
    </location>
</feature>
<reference evidence="14" key="1">
    <citation type="submission" date="2022-03" db="EMBL/GenBank/DDBJ databases">
        <authorList>
            <person name="Alioto T."/>
            <person name="Alioto T."/>
            <person name="Gomez Garrido J."/>
        </authorList>
    </citation>
    <scope>NUCLEOTIDE SEQUENCE</scope>
</reference>
<evidence type="ECO:0000256" key="11">
    <source>
        <dbReference type="SAM" id="MobiDB-lite"/>
    </source>
</evidence>
<evidence type="ECO:0000256" key="6">
    <source>
        <dbReference type="ARBA" id="ARBA00022857"/>
    </source>
</evidence>
<feature type="compositionally biased region" description="Basic and acidic residues" evidence="11">
    <location>
        <begin position="997"/>
        <end position="1025"/>
    </location>
</feature>
<name>A0AAD1TGY9_PELCU</name>
<sequence>MSYRKPGSSLIYVAILIFTVSLTCPIKVDSKQVSKRNVFSTKETVLDMALSSYDDQYKGCSDVMEAEIPKLFQLEYSINREFAESWDKATYEWEDRKRHIRVPRGFKNEYAIALFAYTINGPLHKSFNEAVREAGRSREYYLKNFNFKVLHYYLTKALQELDAVETPACHRVFRGTRGVRFKSDTRKPIRFGQFTSSSVSDESALLFGEDTFFNIETCYGVKIRNFSFFPGEEEVLIPPFETFKVTQFTKEKEKNIIKLQSVEKSSFFNCEFVKGAQGQLVISLTPNWSLIFQGESITMTCNGASITQEYVCGNYWCQTMNTISDLKFRDSDDHAVSLTFTPRIEAGWIPDVPFTMEGRSSRGRSCQSGDYSLSPVIQLAEWNYLILQVPHSVYEGDSVSLRCHCYPGYSARGTIFYKDNEVDFFNWIEVSTIDMELLVKLKREYKVDRKSSKCHKCQLLDRPRVALLDGTDPWLRLIFRQYELFTYPEVSYQPNPVTKSDNVTLTCDTALSPNRADMELQFAFFRNWQNVQEFGSSNKYQLWAFQLEDTGDFNCEVQTATDSVRKKSRIRRIQIQELFSFPQIKVNSQEVTEGAEMTLTCDTISQYLTNLLTVNTRRKAYNLLFAFYSNENMVQEFSSSNKYQVQSTQLEDSGNYTCEVRTSNYNVKKRSRILYVQIIKLFSYPEIYYMPYPVKEGTEMTLTCDTALSPHRADTELQFAFYRNGQIVQELNSSNKYQIRSIQLEDAGDFTCEVETATNSVRKKSRMMYIQIQELFSSPKMEVSPQEVTEGVEMTLTCDILQYPTILLIAFYRDGEMVKGFNSSNKYQIQSAQLENSGNYTCEVRTSNHNVKKRSRVLCIQIQELFSSPQIDVSPQAMTEGANMTLTCNTIPQPSADLLFAFYRDGEMVQGFIPSNMYQIQSTGLKDSGNYTCEVRTSNYNVKKRSRVLHIQIQANQTYLLPILITGLSVLLLIMIIIVFVLRHKLAQSRKHPQHQPKKDHTFSEDPIRPENRTLKPESSNKEETVPAGDELFYVEIKTDRRKEDLPAITADNPIIYSVVKRRVSNQATPESCESIYNNISFN</sequence>
<keyword evidence="12" id="KW-0812">Transmembrane</keyword>
<feature type="domain" description="Ig-like" evidence="13">
    <location>
        <begin position="869"/>
        <end position="950"/>
    </location>
</feature>
<dbReference type="InterPro" id="IPR036179">
    <property type="entry name" value="Ig-like_dom_sf"/>
</dbReference>
<keyword evidence="2 10" id="KW-0328">Glycosyltransferase</keyword>
<dbReference type="InterPro" id="IPR003598">
    <property type="entry name" value="Ig_sub2"/>
</dbReference>
<evidence type="ECO:0000313" key="15">
    <source>
        <dbReference type="Proteomes" id="UP001295444"/>
    </source>
</evidence>
<evidence type="ECO:0000256" key="3">
    <source>
        <dbReference type="ARBA" id="ARBA00022679"/>
    </source>
</evidence>
<dbReference type="PRINTS" id="PR00970">
    <property type="entry name" value="RIBTRNSFRASE"/>
</dbReference>
<dbReference type="InterPro" id="IPR000768">
    <property type="entry name" value="ART"/>
</dbReference>
<dbReference type="GO" id="GO:0007166">
    <property type="term" value="P:cell surface receptor signaling pathway"/>
    <property type="evidence" value="ECO:0007669"/>
    <property type="project" value="TreeGrafter"/>
</dbReference>
<dbReference type="Pfam" id="PF01129">
    <property type="entry name" value="ART"/>
    <property type="match status" value="1"/>
</dbReference>
<feature type="domain" description="Ig-like" evidence="13">
    <location>
        <begin position="685"/>
        <end position="762"/>
    </location>
</feature>
<dbReference type="SMART" id="SM00408">
    <property type="entry name" value="IGc2"/>
    <property type="match status" value="4"/>
</dbReference>
<keyword evidence="3 10" id="KW-0808">Transferase</keyword>
<feature type="domain" description="Ig-like" evidence="13">
    <location>
        <begin position="779"/>
        <end position="858"/>
    </location>
</feature>
<proteinExistence type="inferred from homology"/>
<evidence type="ECO:0000256" key="4">
    <source>
        <dbReference type="ARBA" id="ARBA00022695"/>
    </source>
</evidence>
<dbReference type="PROSITE" id="PS50835">
    <property type="entry name" value="IG_LIKE"/>
    <property type="match status" value="5"/>
</dbReference>
<accession>A0AAD1TGY9</accession>
<dbReference type="GO" id="GO:0004888">
    <property type="term" value="F:transmembrane signaling receptor activity"/>
    <property type="evidence" value="ECO:0007669"/>
    <property type="project" value="TreeGrafter"/>
</dbReference>
<dbReference type="AlphaFoldDB" id="A0AAD1TGY9"/>
<dbReference type="Proteomes" id="UP001295444">
    <property type="component" value="Chromosome 13"/>
</dbReference>
<keyword evidence="12" id="KW-1133">Transmembrane helix</keyword>
<evidence type="ECO:0000256" key="5">
    <source>
        <dbReference type="ARBA" id="ARBA00022729"/>
    </source>
</evidence>
<dbReference type="Gene3D" id="2.60.40.10">
    <property type="entry name" value="Immunoglobulins"/>
    <property type="match status" value="5"/>
</dbReference>
<evidence type="ECO:0000256" key="12">
    <source>
        <dbReference type="SAM" id="Phobius"/>
    </source>
</evidence>
<feature type="region of interest" description="Disordered" evidence="11">
    <location>
        <begin position="990"/>
        <end position="1026"/>
    </location>
</feature>
<keyword evidence="5 10" id="KW-0732">Signal</keyword>
<dbReference type="PROSITE" id="PS51996">
    <property type="entry name" value="TR_MART"/>
    <property type="match status" value="1"/>
</dbReference>
<keyword evidence="4" id="KW-0548">Nucleotidyltransferase</keyword>
<dbReference type="Pfam" id="PF13895">
    <property type="entry name" value="Ig_2"/>
    <property type="match status" value="4"/>
</dbReference>
<evidence type="ECO:0000256" key="9">
    <source>
        <dbReference type="ARBA" id="ARBA00047597"/>
    </source>
</evidence>
<evidence type="ECO:0000259" key="13">
    <source>
        <dbReference type="PROSITE" id="PS50835"/>
    </source>
</evidence>
<keyword evidence="6 10" id="KW-0521">NADP</keyword>
<dbReference type="FunFam" id="3.90.176.10:FF:000001">
    <property type="entry name" value="NAD(P)(+)--arginine ADP-ribosyltransferase"/>
    <property type="match status" value="1"/>
</dbReference>
<dbReference type="InterPro" id="IPR013783">
    <property type="entry name" value="Ig-like_fold"/>
</dbReference>
<dbReference type="GO" id="GO:0006955">
    <property type="term" value="P:immune response"/>
    <property type="evidence" value="ECO:0007669"/>
    <property type="project" value="TreeGrafter"/>
</dbReference>
<dbReference type="PANTHER" id="PTHR11481">
    <property type="entry name" value="IMMUNOGLOBULIN FC RECEPTOR"/>
    <property type="match status" value="1"/>
</dbReference>
<feature type="transmembrane region" description="Helical" evidence="12">
    <location>
        <begin position="959"/>
        <end position="982"/>
    </location>
</feature>
<dbReference type="GO" id="GO:0009897">
    <property type="term" value="C:external side of plasma membrane"/>
    <property type="evidence" value="ECO:0007669"/>
    <property type="project" value="TreeGrafter"/>
</dbReference>
<keyword evidence="14" id="KW-0675">Receptor</keyword>
<keyword evidence="8" id="KW-1015">Disulfide bond</keyword>
<evidence type="ECO:0000313" key="14">
    <source>
        <dbReference type="EMBL" id="CAH2327094.1"/>
    </source>
</evidence>
<dbReference type="PANTHER" id="PTHR11481:SF64">
    <property type="entry name" value="FC RECEPTOR-LIKE PROTEIN 4"/>
    <property type="match status" value="1"/>
</dbReference>
<dbReference type="SMART" id="SM00409">
    <property type="entry name" value="IG"/>
    <property type="match status" value="5"/>
</dbReference>
<dbReference type="SUPFAM" id="SSF56399">
    <property type="entry name" value="ADP-ribosylation"/>
    <property type="match status" value="1"/>
</dbReference>